<proteinExistence type="predicted"/>
<keyword evidence="3" id="KW-1185">Reference proteome</keyword>
<dbReference type="GO" id="GO:0016740">
    <property type="term" value="F:transferase activity"/>
    <property type="evidence" value="ECO:0007669"/>
    <property type="project" value="UniProtKB-KW"/>
</dbReference>
<keyword evidence="2" id="KW-0808">Transferase</keyword>
<dbReference type="EMBL" id="BJUT01000045">
    <property type="protein sequence ID" value="GEK77819.1"/>
    <property type="molecule type" value="Genomic_DNA"/>
</dbReference>
<name>A0ABQ0UH99_PSEAF</name>
<dbReference type="PANTHER" id="PTHR36836:SF1">
    <property type="entry name" value="COLANIC ACID BIOSYNTHESIS PROTEIN WCAK"/>
    <property type="match status" value="1"/>
</dbReference>
<dbReference type="RefSeq" id="WP_154945778.1">
    <property type="nucleotide sequence ID" value="NZ_BJUT01000045.1"/>
</dbReference>
<sequence length="414" mass="46606">MKLLLIGNHTCGNRGDAAILRGLMAELRLQHPDVMIDAYSRYPVSSSYILDETLTVDPIEQYHDSATSFIDKVYKRFSRRFLGYYLARKLKKEDFVNLPKHILKQINVMHNYDAIIQVGGSNFVDLYGPAKFESALCALLAKKKLFLIGHSVGPFNSKRYAKLASTVFSRVEVLALREELSHGLMKKSNVADIKVTKGADTAWIVPNTPITLFPHLAKLLENKPVIAITLRELAPFDRQLGVTQAQYEERFADLINALIQEGYRVAICSTGTGIDSYWRDDRMIALKVQALTQNPECHVIMDELNDVQIGSFLSHCILTIGTRLHSAIISMNFGTPAIAINYEHKSKGIMAQLEMPELSKDISTLFDGNLLTSAKEVLNNIEQVKVKMNVQVEHERQKVRMMVQNTLNNISGKK</sequence>
<evidence type="ECO:0000259" key="1">
    <source>
        <dbReference type="Pfam" id="PF04230"/>
    </source>
</evidence>
<organism evidence="2 3">
    <name type="scientific">Pseudoalteromonas atlantica</name>
    <name type="common">Alteromonas atlantica</name>
    <dbReference type="NCBI Taxonomy" id="288"/>
    <lineage>
        <taxon>Bacteria</taxon>
        <taxon>Pseudomonadati</taxon>
        <taxon>Pseudomonadota</taxon>
        <taxon>Gammaproteobacteria</taxon>
        <taxon>Alteromonadales</taxon>
        <taxon>Pseudoalteromonadaceae</taxon>
        <taxon>Pseudoalteromonas</taxon>
    </lineage>
</organism>
<dbReference type="Proteomes" id="UP000321189">
    <property type="component" value="Unassembled WGS sequence"/>
</dbReference>
<gene>
    <name evidence="2" type="primary">wcaK</name>
    <name evidence="2" type="ORF">PAT01_31230</name>
</gene>
<feature type="domain" description="Polysaccharide pyruvyl transferase" evidence="1">
    <location>
        <begin position="13"/>
        <end position="344"/>
    </location>
</feature>
<dbReference type="InterPro" id="IPR007345">
    <property type="entry name" value="Polysacch_pyruvyl_Trfase"/>
</dbReference>
<protein>
    <submittedName>
        <fullName evidence="2">Colanic acid biosynthesis pyruvyl transferase WcaK</fullName>
    </submittedName>
</protein>
<comment type="caution">
    <text evidence="2">The sequence shown here is derived from an EMBL/GenBank/DDBJ whole genome shotgun (WGS) entry which is preliminary data.</text>
</comment>
<accession>A0ABQ0UH99</accession>
<dbReference type="PANTHER" id="PTHR36836">
    <property type="entry name" value="COLANIC ACID BIOSYNTHESIS PROTEIN WCAK"/>
    <property type="match status" value="1"/>
</dbReference>
<dbReference type="NCBIfam" id="NF007452">
    <property type="entry name" value="PRK10017.1"/>
    <property type="match status" value="1"/>
</dbReference>
<evidence type="ECO:0000313" key="2">
    <source>
        <dbReference type="EMBL" id="GEK77819.1"/>
    </source>
</evidence>
<evidence type="ECO:0000313" key="3">
    <source>
        <dbReference type="Proteomes" id="UP000321189"/>
    </source>
</evidence>
<reference evidence="2 3" key="1">
    <citation type="submission" date="2019-07" db="EMBL/GenBank/DDBJ databases">
        <title>Whole genome shotgun sequence of Pseudoalteromonas atlantica NBRC 103033.</title>
        <authorList>
            <person name="Hosoyama A."/>
            <person name="Uohara A."/>
            <person name="Ohji S."/>
            <person name="Ichikawa N."/>
        </authorList>
    </citation>
    <scope>NUCLEOTIDE SEQUENCE [LARGE SCALE GENOMIC DNA]</scope>
    <source>
        <strain evidence="2 3">NBRC 103033</strain>
    </source>
</reference>
<dbReference type="Pfam" id="PF04230">
    <property type="entry name" value="PS_pyruv_trans"/>
    <property type="match status" value="1"/>
</dbReference>